<dbReference type="InterPro" id="IPR016181">
    <property type="entry name" value="Acyl_CoA_acyltransferase"/>
</dbReference>
<evidence type="ECO:0000259" key="1">
    <source>
        <dbReference type="Pfam" id="PF13302"/>
    </source>
</evidence>
<dbReference type="Proteomes" id="UP000220226">
    <property type="component" value="Unassembled WGS sequence"/>
</dbReference>
<dbReference type="SUPFAM" id="SSF55729">
    <property type="entry name" value="Acyl-CoA N-acyltransferases (Nat)"/>
    <property type="match status" value="1"/>
</dbReference>
<dbReference type="GO" id="GO:0016747">
    <property type="term" value="F:acyltransferase activity, transferring groups other than amino-acyl groups"/>
    <property type="evidence" value="ECO:0007669"/>
    <property type="project" value="InterPro"/>
</dbReference>
<name>A0A2B2F844_BACCE</name>
<dbReference type="EMBL" id="NTQT01000047">
    <property type="protein sequence ID" value="PFC69854.1"/>
    <property type="molecule type" value="Genomic_DNA"/>
</dbReference>
<dbReference type="Gene3D" id="3.40.630.30">
    <property type="match status" value="1"/>
</dbReference>
<feature type="domain" description="N-acetyltransferase" evidence="1">
    <location>
        <begin position="5"/>
        <end position="51"/>
    </location>
</feature>
<organism evidence="2 3">
    <name type="scientific">Bacillus cereus</name>
    <dbReference type="NCBI Taxonomy" id="1396"/>
    <lineage>
        <taxon>Bacteria</taxon>
        <taxon>Bacillati</taxon>
        <taxon>Bacillota</taxon>
        <taxon>Bacilli</taxon>
        <taxon>Bacillales</taxon>
        <taxon>Bacillaceae</taxon>
        <taxon>Bacillus</taxon>
        <taxon>Bacillus cereus group</taxon>
    </lineage>
</organism>
<dbReference type="AlphaFoldDB" id="A0A2B2F844"/>
<sequence>MDETDGIEIMYLLDPKYWGDGYASEVAKNSIQYAIELMCVKRIIGKVIIVNRDGFQYIKVIEANVKRIS</sequence>
<dbReference type="InterPro" id="IPR000182">
    <property type="entry name" value="GNAT_dom"/>
</dbReference>
<reference evidence="2 3" key="1">
    <citation type="submission" date="2017-09" db="EMBL/GenBank/DDBJ databases">
        <title>Large-scale bioinformatics analysis of Bacillus genomes uncovers conserved roles of natural products in bacterial physiology.</title>
        <authorList>
            <consortium name="Agbiome Team Llc"/>
            <person name="Bleich R.M."/>
            <person name="Grubbs K.J."/>
            <person name="Santa Maria K.C."/>
            <person name="Allen S.E."/>
            <person name="Farag S."/>
            <person name="Shank E.A."/>
            <person name="Bowers A."/>
        </authorList>
    </citation>
    <scope>NUCLEOTIDE SEQUENCE [LARGE SCALE GENOMIC DNA]</scope>
    <source>
        <strain evidence="2 3">AFS025165</strain>
    </source>
</reference>
<gene>
    <name evidence="2" type="ORF">CN290_29960</name>
</gene>
<protein>
    <submittedName>
        <fullName evidence="2">Alanine acetyltransferase</fullName>
    </submittedName>
</protein>
<accession>A0A2B2F844</accession>
<evidence type="ECO:0000313" key="3">
    <source>
        <dbReference type="Proteomes" id="UP000220226"/>
    </source>
</evidence>
<evidence type="ECO:0000313" key="2">
    <source>
        <dbReference type="EMBL" id="PFC69854.1"/>
    </source>
</evidence>
<comment type="caution">
    <text evidence="2">The sequence shown here is derived from an EMBL/GenBank/DDBJ whole genome shotgun (WGS) entry which is preliminary data.</text>
</comment>
<proteinExistence type="predicted"/>
<keyword evidence="2" id="KW-0808">Transferase</keyword>
<dbReference type="Pfam" id="PF13302">
    <property type="entry name" value="Acetyltransf_3"/>
    <property type="match status" value="1"/>
</dbReference>